<dbReference type="AlphaFoldDB" id="A0A2U0SHX5"/>
<evidence type="ECO:0000256" key="1">
    <source>
        <dbReference type="SAM" id="MobiDB-lite"/>
    </source>
</evidence>
<dbReference type="EMBL" id="QENQ01000001">
    <property type="protein sequence ID" value="PVX30942.1"/>
    <property type="molecule type" value="Genomic_DNA"/>
</dbReference>
<comment type="caution">
    <text evidence="2">The sequence shown here is derived from an EMBL/GenBank/DDBJ whole genome shotgun (WGS) entry which is preliminary data.</text>
</comment>
<accession>A0A2U0SHX5</accession>
<proteinExistence type="predicted"/>
<gene>
    <name evidence="2" type="ORF">DD559_17735</name>
</gene>
<dbReference type="OrthoDB" id="1525365at2"/>
<evidence type="ECO:0000313" key="2">
    <source>
        <dbReference type="EMBL" id="PVX30942.1"/>
    </source>
</evidence>
<protein>
    <recommendedName>
        <fullName evidence="4">AlpA family transcriptional regulator</fullName>
    </recommendedName>
</protein>
<feature type="region of interest" description="Disordered" evidence="1">
    <location>
        <begin position="1"/>
        <end position="31"/>
    </location>
</feature>
<dbReference type="Gene3D" id="1.10.238.160">
    <property type="match status" value="1"/>
</dbReference>
<dbReference type="InterPro" id="IPR010260">
    <property type="entry name" value="AlpA"/>
</dbReference>
<dbReference type="Pfam" id="PF05930">
    <property type="entry name" value="Phage_AlpA"/>
    <property type="match status" value="1"/>
</dbReference>
<name>A0A2U0SHX5_9SPHN</name>
<evidence type="ECO:0000313" key="3">
    <source>
        <dbReference type="Proteomes" id="UP000245890"/>
    </source>
</evidence>
<dbReference type="Proteomes" id="UP000245890">
    <property type="component" value="Unassembled WGS sequence"/>
</dbReference>
<organism evidence="2 3">
    <name type="scientific">Sphingomonas pokkalii</name>
    <dbReference type="NCBI Taxonomy" id="2175090"/>
    <lineage>
        <taxon>Bacteria</taxon>
        <taxon>Pseudomonadati</taxon>
        <taxon>Pseudomonadota</taxon>
        <taxon>Alphaproteobacteria</taxon>
        <taxon>Sphingomonadales</taxon>
        <taxon>Sphingomonadaceae</taxon>
        <taxon>Sphingomonas</taxon>
    </lineage>
</organism>
<keyword evidence="3" id="KW-1185">Reference proteome</keyword>
<reference evidence="2 3" key="1">
    <citation type="submission" date="2018-05" db="EMBL/GenBank/DDBJ databases">
        <title>Description of Sphingomonas pokkalii sp nov, isolated from the rhizosphere of saline tolerant pokkali rice and its draft genome analysis.</title>
        <authorList>
            <person name="Menon R."/>
            <person name="Kumari S."/>
            <person name="Rameshkumar N."/>
        </authorList>
    </citation>
    <scope>NUCLEOTIDE SEQUENCE [LARGE SCALE GENOMIC DNA]</scope>
    <source>
        <strain evidence="2 3">L3B27</strain>
    </source>
</reference>
<evidence type="ECO:0008006" key="4">
    <source>
        <dbReference type="Google" id="ProtNLM"/>
    </source>
</evidence>
<sequence length="92" mass="10674">MRRSPAKTLESRSMSEMTPIIARNSQPPRSKGRFLRMRDLVGELKLSESTINRLHRRGEFPAKVQLSPNCTGWWESEVEAWKDARTRTASHH</sequence>